<gene>
    <name evidence="1" type="ORF">rCG_37151</name>
</gene>
<dbReference type="Proteomes" id="UP000234681">
    <property type="component" value="Chromosome 15"/>
</dbReference>
<name>A6HU53_RAT</name>
<organism evidence="1 2">
    <name type="scientific">Rattus norvegicus</name>
    <name type="common">Rat</name>
    <dbReference type="NCBI Taxonomy" id="10116"/>
    <lineage>
        <taxon>Eukaryota</taxon>
        <taxon>Metazoa</taxon>
        <taxon>Chordata</taxon>
        <taxon>Craniata</taxon>
        <taxon>Vertebrata</taxon>
        <taxon>Euteleostomi</taxon>
        <taxon>Mammalia</taxon>
        <taxon>Eutheria</taxon>
        <taxon>Euarchontoglires</taxon>
        <taxon>Glires</taxon>
        <taxon>Rodentia</taxon>
        <taxon>Myomorpha</taxon>
        <taxon>Muroidea</taxon>
        <taxon>Muridae</taxon>
        <taxon>Murinae</taxon>
        <taxon>Rattus</taxon>
    </lineage>
</organism>
<dbReference type="EMBL" id="CH473951">
    <property type="protein sequence ID" value="EDM02416.1"/>
    <property type="molecule type" value="Genomic_DNA"/>
</dbReference>
<protein>
    <submittedName>
        <fullName evidence="1">RCG37151</fullName>
    </submittedName>
</protein>
<dbReference type="AlphaFoldDB" id="A6HU53"/>
<evidence type="ECO:0000313" key="2">
    <source>
        <dbReference type="Proteomes" id="UP000234681"/>
    </source>
</evidence>
<proteinExistence type="predicted"/>
<accession>A6HU53</accession>
<sequence length="55" mass="6211">MLPRKCFLFKRIIKPQLSGKWLEKELARVLTPCLNVVNGPSSMVLPGSYLCSPYS</sequence>
<evidence type="ECO:0000313" key="1">
    <source>
        <dbReference type="EMBL" id="EDM02416.1"/>
    </source>
</evidence>
<reference evidence="1 2" key="1">
    <citation type="submission" date="2005-07" db="EMBL/GenBank/DDBJ databases">
        <authorList>
            <person name="Mural R.J."/>
            <person name="Li P.W."/>
            <person name="Adams M.D."/>
            <person name="Amanatides P.G."/>
            <person name="Baden-Tillson H."/>
            <person name="Barnstead M."/>
            <person name="Chin S.H."/>
            <person name="Dew I."/>
            <person name="Evans C.A."/>
            <person name="Ferriera S."/>
            <person name="Flanigan M."/>
            <person name="Fosler C."/>
            <person name="Glodek A."/>
            <person name="Gu Z."/>
            <person name="Holt R.A."/>
            <person name="Jennings D."/>
            <person name="Kraft C.L."/>
            <person name="Lu F."/>
            <person name="Nguyen T."/>
            <person name="Nusskern D.R."/>
            <person name="Pfannkoch C.M."/>
            <person name="Sitter C."/>
            <person name="Sutton G.G."/>
            <person name="Venter J.C."/>
            <person name="Wang Z."/>
            <person name="Woodage T."/>
            <person name="Zheng X.H."/>
            <person name="Zhong F."/>
        </authorList>
    </citation>
    <scope>NUCLEOTIDE SEQUENCE [LARGE SCALE GENOMIC DNA]</scope>
    <source>
        <strain>BN</strain>
        <strain evidence="2">Sprague-Dawley</strain>
    </source>
</reference>